<accession>A0ABW2KTK7</accession>
<evidence type="ECO:0000313" key="1">
    <source>
        <dbReference type="EMBL" id="MFC7332651.1"/>
    </source>
</evidence>
<dbReference type="RefSeq" id="WP_377357194.1">
    <property type="nucleotide sequence ID" value="NZ_JBHTCM010000006.1"/>
</dbReference>
<reference evidence="2" key="1">
    <citation type="journal article" date="2019" name="Int. J. Syst. Evol. Microbiol.">
        <title>The Global Catalogue of Microorganisms (GCM) 10K type strain sequencing project: providing services to taxonomists for standard genome sequencing and annotation.</title>
        <authorList>
            <consortium name="The Broad Institute Genomics Platform"/>
            <consortium name="The Broad Institute Genome Sequencing Center for Infectious Disease"/>
            <person name="Wu L."/>
            <person name="Ma J."/>
        </authorList>
    </citation>
    <scope>NUCLEOTIDE SEQUENCE [LARGE SCALE GENOMIC DNA]</scope>
    <source>
        <strain evidence="2">CGMCC 1.16275</strain>
    </source>
</reference>
<proteinExistence type="predicted"/>
<organism evidence="1 2">
    <name type="scientific">Rhodocista pekingensis</name>
    <dbReference type="NCBI Taxonomy" id="201185"/>
    <lineage>
        <taxon>Bacteria</taxon>
        <taxon>Pseudomonadati</taxon>
        <taxon>Pseudomonadota</taxon>
        <taxon>Alphaproteobacteria</taxon>
        <taxon>Rhodospirillales</taxon>
        <taxon>Azospirillaceae</taxon>
        <taxon>Rhodocista</taxon>
    </lineage>
</organism>
<evidence type="ECO:0000313" key="2">
    <source>
        <dbReference type="Proteomes" id="UP001596456"/>
    </source>
</evidence>
<dbReference type="EMBL" id="JBHTCM010000006">
    <property type="protein sequence ID" value="MFC7332651.1"/>
    <property type="molecule type" value="Genomic_DNA"/>
</dbReference>
<keyword evidence="2" id="KW-1185">Reference proteome</keyword>
<dbReference type="Proteomes" id="UP001596456">
    <property type="component" value="Unassembled WGS sequence"/>
</dbReference>
<protein>
    <submittedName>
        <fullName evidence="1">Uncharacterized protein</fullName>
    </submittedName>
</protein>
<comment type="caution">
    <text evidence="1">The sequence shown here is derived from an EMBL/GenBank/DDBJ whole genome shotgun (WGS) entry which is preliminary data.</text>
</comment>
<sequence length="62" mass="6872">MSTNAEIAAKLLRDAAEFFRHVGDQNVPIKPQMDHNARAFEAVADLVETAPTAEFETEGQDR</sequence>
<name>A0ABW2KTK7_9PROT</name>
<gene>
    <name evidence="1" type="ORF">ACFQPS_05715</name>
</gene>